<dbReference type="InterPro" id="IPR040122">
    <property type="entry name" value="Importin_beta"/>
</dbReference>
<dbReference type="SMART" id="SM01349">
    <property type="entry name" value="TOG"/>
    <property type="match status" value="1"/>
</dbReference>
<keyword evidence="3" id="KW-0813">Transport</keyword>
<protein>
    <recommendedName>
        <fullName evidence="8">Importin N-terminal domain-containing protein</fullName>
    </recommendedName>
</protein>
<accession>A0A8H7BM50</accession>
<dbReference type="InterPro" id="IPR041653">
    <property type="entry name" value="Importin_rep_4"/>
</dbReference>
<dbReference type="GO" id="GO:0031267">
    <property type="term" value="F:small GTPase binding"/>
    <property type="evidence" value="ECO:0007669"/>
    <property type="project" value="InterPro"/>
</dbReference>
<dbReference type="Pfam" id="PF18808">
    <property type="entry name" value="Importin_rep_4"/>
    <property type="match status" value="1"/>
</dbReference>
<gene>
    <name evidence="9" type="ORF">EC973_009512</name>
</gene>
<organism evidence="9 10">
    <name type="scientific">Apophysomyces ossiformis</name>
    <dbReference type="NCBI Taxonomy" id="679940"/>
    <lineage>
        <taxon>Eukaryota</taxon>
        <taxon>Fungi</taxon>
        <taxon>Fungi incertae sedis</taxon>
        <taxon>Mucoromycota</taxon>
        <taxon>Mucoromycotina</taxon>
        <taxon>Mucoromycetes</taxon>
        <taxon>Mucorales</taxon>
        <taxon>Mucorineae</taxon>
        <taxon>Mucoraceae</taxon>
        <taxon>Apophysomyces</taxon>
    </lineage>
</organism>
<evidence type="ECO:0000256" key="6">
    <source>
        <dbReference type="ARBA" id="ARBA00022927"/>
    </source>
</evidence>
<dbReference type="GO" id="GO:0006606">
    <property type="term" value="P:protein import into nucleus"/>
    <property type="evidence" value="ECO:0007669"/>
    <property type="project" value="InterPro"/>
</dbReference>
<evidence type="ECO:0000256" key="3">
    <source>
        <dbReference type="ARBA" id="ARBA00022448"/>
    </source>
</evidence>
<dbReference type="Proteomes" id="UP000605846">
    <property type="component" value="Unassembled WGS sequence"/>
</dbReference>
<dbReference type="PROSITE" id="PS50166">
    <property type="entry name" value="IMPORTIN_B_NT"/>
    <property type="match status" value="1"/>
</dbReference>
<dbReference type="InterPro" id="IPR034085">
    <property type="entry name" value="TOG"/>
</dbReference>
<name>A0A8H7BM50_9FUNG</name>
<keyword evidence="7" id="KW-0539">Nucleus</keyword>
<evidence type="ECO:0000256" key="1">
    <source>
        <dbReference type="ARBA" id="ARBA00004123"/>
    </source>
</evidence>
<dbReference type="Pfam" id="PF13513">
    <property type="entry name" value="HEAT_EZ"/>
    <property type="match status" value="1"/>
</dbReference>
<keyword evidence="10" id="KW-1185">Reference proteome</keyword>
<dbReference type="InterPro" id="IPR058584">
    <property type="entry name" value="IMB1_TNPO1-like_TPR"/>
</dbReference>
<evidence type="ECO:0000256" key="5">
    <source>
        <dbReference type="ARBA" id="ARBA00022737"/>
    </source>
</evidence>
<evidence type="ECO:0000313" key="10">
    <source>
        <dbReference type="Proteomes" id="UP000605846"/>
    </source>
</evidence>
<dbReference type="InterPro" id="IPR016024">
    <property type="entry name" value="ARM-type_fold"/>
</dbReference>
<dbReference type="InterPro" id="IPR041389">
    <property type="entry name" value="Importin_rep_6"/>
</dbReference>
<keyword evidence="4" id="KW-0963">Cytoplasm</keyword>
<dbReference type="GO" id="GO:0005737">
    <property type="term" value="C:cytoplasm"/>
    <property type="evidence" value="ECO:0007669"/>
    <property type="project" value="UniProtKB-SubCell"/>
</dbReference>
<dbReference type="EMBL" id="JABAYA010000094">
    <property type="protein sequence ID" value="KAF7725557.1"/>
    <property type="molecule type" value="Genomic_DNA"/>
</dbReference>
<reference evidence="9" key="1">
    <citation type="submission" date="2020-01" db="EMBL/GenBank/DDBJ databases">
        <title>Genome Sequencing of Three Apophysomyces-Like Fungal Strains Confirms a Novel Fungal Genus in the Mucoromycota with divergent Burkholderia-like Endosymbiotic Bacteria.</title>
        <authorList>
            <person name="Stajich J.E."/>
            <person name="Macias A.M."/>
            <person name="Carter-House D."/>
            <person name="Lovett B."/>
            <person name="Kasson L.R."/>
            <person name="Berry K."/>
            <person name="Grigoriev I."/>
            <person name="Chang Y."/>
            <person name="Spatafora J."/>
            <person name="Kasson M.T."/>
        </authorList>
    </citation>
    <scope>NUCLEOTIDE SEQUENCE</scope>
    <source>
        <strain evidence="9">NRRL A-21654</strain>
    </source>
</reference>
<dbReference type="Pfam" id="PF25574">
    <property type="entry name" value="TPR_IMB1"/>
    <property type="match status" value="1"/>
</dbReference>
<evidence type="ECO:0000256" key="2">
    <source>
        <dbReference type="ARBA" id="ARBA00004496"/>
    </source>
</evidence>
<dbReference type="OrthoDB" id="543373at2759"/>
<feature type="domain" description="Importin N-terminal" evidence="8">
    <location>
        <begin position="32"/>
        <end position="112"/>
    </location>
</feature>
<evidence type="ECO:0000256" key="7">
    <source>
        <dbReference type="ARBA" id="ARBA00023242"/>
    </source>
</evidence>
<dbReference type="Gene3D" id="1.25.10.10">
    <property type="entry name" value="Leucine-rich Repeat Variant"/>
    <property type="match status" value="1"/>
</dbReference>
<dbReference type="SUPFAM" id="SSF48371">
    <property type="entry name" value="ARM repeat"/>
    <property type="match status" value="2"/>
</dbReference>
<evidence type="ECO:0000259" key="8">
    <source>
        <dbReference type="PROSITE" id="PS50166"/>
    </source>
</evidence>
<dbReference type="InterPro" id="IPR057672">
    <property type="entry name" value="TPR_IPO4/5"/>
</dbReference>
<dbReference type="Pfam" id="PF25780">
    <property type="entry name" value="TPR_IPO5"/>
    <property type="match status" value="1"/>
</dbReference>
<dbReference type="Pfam" id="PF18816">
    <property type="entry name" value="Importin_rep_5"/>
    <property type="match status" value="1"/>
</dbReference>
<comment type="subcellular location">
    <subcellularLocation>
        <location evidence="2">Cytoplasm</location>
    </subcellularLocation>
    <subcellularLocation>
        <location evidence="1">Nucleus</location>
    </subcellularLocation>
</comment>
<keyword evidence="5" id="KW-0677">Repeat</keyword>
<dbReference type="PANTHER" id="PTHR10527">
    <property type="entry name" value="IMPORTIN BETA"/>
    <property type="match status" value="1"/>
</dbReference>
<dbReference type="Pfam" id="PF18829">
    <property type="entry name" value="Importin_rep_6"/>
    <property type="match status" value="1"/>
</dbReference>
<dbReference type="GO" id="GO:0005634">
    <property type="term" value="C:nucleus"/>
    <property type="evidence" value="ECO:0007669"/>
    <property type="project" value="UniProtKB-SubCell"/>
</dbReference>
<dbReference type="InterPro" id="IPR011989">
    <property type="entry name" value="ARM-like"/>
</dbReference>
<evidence type="ECO:0000313" key="9">
    <source>
        <dbReference type="EMBL" id="KAF7725557.1"/>
    </source>
</evidence>
<keyword evidence="6" id="KW-0653">Protein transport</keyword>
<proteinExistence type="predicted"/>
<sequence>MAQNFVAAEVLQQLAPVLNSLLSPDNNERSAAETQLNEQWVAQRPDILLVALAQLSSQSPEVQLRSHCCVLLRRMAFKQFTSAANPEDRLWDIVQEESRTCVKDLLLVALANETDQSTRHKVSDTISEITKSDLSEGGKWDSLLKALFECSQSPNAAHRESAFRIFAAVPELISGQHTDALKSVFLSNLTFNESQAVRLEATKAAAAYIIQADSAGQKAIGSLMPQMLEPLSPVIEARDDQKLVDGLTVLIELADNSPRLFKPVLPNVLSVMVNIAKDKSFEDGTRQMALELLLTIAEAAPGMARKTPNFASETIPVAMEMMTDIEDDGSWYITDDLDEDDNEENYVMGESTMDRLARALGGKAVLPVSFQYIPQMLQSSEWQQRRAALMAISSIGEGCVKVMKPELGNIIQMILPSFTDAHPRVRYAACNAVGQISTDFSPYLQKHFHQAIVSTLLPAMEDSSQPRVQAHAAAAMVNFCEEANKAILDPYLDAIFERLLILLNTSKTYVQEQAVTTIATVADCAEDKFVNYHSKIMPLLINILHQATDRQYRLLRGRAIECVSLISLAIGKEAFSPYTQEFINILAQIQASITEPDDVQTTYLLAAWARMCKTMGQDFLPYLPNIMPPLLQSAQLTPEFTFVDPEEEDIESKYPVDDGWEFVGINGQQIGIKTSVLEEKHTAIEMLVSYARDLGAGFLPYVAPVLELALPLLKFYFHDGVRHAAASLIPLLLKDAKEANIASDQLANMWHTIYEKVSKIMMIEDDISFLAQIYATFYECLDVLGENCLQPAQLESFTKSTQEQLKKFLERLTAREQSKQNGEYDADDEENLAEEEATEDDALGELARAVQAVFKAHGTGFLPYFDTILPLVVQFLGHPNTTARQWGICIFDDVVEYTGPASFNYSNYFLQALVAGLSDPAFEVRQPAAYGVGVCGQFGGPQYADFCAASLEPLFAMINAPNSREEGAVYATENAISAVAKICKFNGSKTNVDQVLSAWLPTLPIVNDDQEAPIVYTYLLDLLEAHHPSILGPNNSNIPTLVKIFTEVLATDMLQSELAARMVNSLKVILGGIDEATRTQLWSAIAPETRTILQKKGYV</sequence>
<dbReference type="AlphaFoldDB" id="A0A8H7BM50"/>
<comment type="caution">
    <text evidence="9">The sequence shown here is derived from an EMBL/GenBank/DDBJ whole genome shotgun (WGS) entry which is preliminary data.</text>
</comment>
<evidence type="ECO:0000256" key="4">
    <source>
        <dbReference type="ARBA" id="ARBA00022490"/>
    </source>
</evidence>
<dbReference type="InterPro" id="IPR001494">
    <property type="entry name" value="Importin-beta_N"/>
</dbReference>
<dbReference type="InterPro" id="IPR040928">
    <property type="entry name" value="Importin_rep_5"/>
</dbReference>